<reference evidence="3" key="1">
    <citation type="journal article" date="2019" name="Int. J. Syst. Evol. Microbiol.">
        <title>The Global Catalogue of Microorganisms (GCM) 10K type strain sequencing project: providing services to taxonomists for standard genome sequencing and annotation.</title>
        <authorList>
            <consortium name="The Broad Institute Genomics Platform"/>
            <consortium name="The Broad Institute Genome Sequencing Center for Infectious Disease"/>
            <person name="Wu L."/>
            <person name="Ma J."/>
        </authorList>
    </citation>
    <scope>NUCLEOTIDE SEQUENCE [LARGE SCALE GENOMIC DNA]</scope>
    <source>
        <strain evidence="3">JCM 17759</strain>
    </source>
</reference>
<feature type="domain" description="Glycosyl transferase family 1" evidence="1">
    <location>
        <begin position="167"/>
        <end position="323"/>
    </location>
</feature>
<dbReference type="InterPro" id="IPR001296">
    <property type="entry name" value="Glyco_trans_1"/>
</dbReference>
<sequence>MSVSTNTSVLLVGNFLSGNVGNHSVCEDLAGKLESVGLNVFTASDQRPRAARLLDIVTTTWKRRHEYSAANVDVYSGLGFGLAESACFVLRAAGKPYALTLRGGNLPDFSKRWPRRVDRLLRHAAVVTTPSEYLQQRMERYRNDIQLLPNPLHLNRYSFCLRDKPAAKLVWVRSFHHLYNPTLAIRLVADLQPTFPDIQLTMVGPDKGDGSFQATQRAALELGVSDRVRFTGGVPKTQIPDHLAQADVFINTTNFDNTPVSVLEAMACGLCVVSTDVGGMPDLVDHNQNALLVPPDDTAAMGTAVRRVLNEDGLAGKLSQNAHAFASQFDWPAILPKWVRLFETLSEKATH</sequence>
<evidence type="ECO:0000313" key="3">
    <source>
        <dbReference type="Proteomes" id="UP001500840"/>
    </source>
</evidence>
<gene>
    <name evidence="2" type="ORF">GCM10023156_20220</name>
</gene>
<dbReference type="EMBL" id="BAABGA010000029">
    <property type="protein sequence ID" value="GAA4451843.1"/>
    <property type="molecule type" value="Genomic_DNA"/>
</dbReference>
<proteinExistence type="predicted"/>
<dbReference type="CDD" id="cd03801">
    <property type="entry name" value="GT4_PimA-like"/>
    <property type="match status" value="1"/>
</dbReference>
<dbReference type="Pfam" id="PF00534">
    <property type="entry name" value="Glycos_transf_1"/>
    <property type="match status" value="1"/>
</dbReference>
<dbReference type="Gene3D" id="3.40.50.2000">
    <property type="entry name" value="Glycogen Phosphorylase B"/>
    <property type="match status" value="2"/>
</dbReference>
<name>A0ABP8MLC2_9BACT</name>
<protein>
    <recommendedName>
        <fullName evidence="1">Glycosyl transferase family 1 domain-containing protein</fullName>
    </recommendedName>
</protein>
<dbReference type="PANTHER" id="PTHR12526">
    <property type="entry name" value="GLYCOSYLTRANSFERASE"/>
    <property type="match status" value="1"/>
</dbReference>
<evidence type="ECO:0000259" key="1">
    <source>
        <dbReference type="Pfam" id="PF00534"/>
    </source>
</evidence>
<comment type="caution">
    <text evidence="2">The sequence shown here is derived from an EMBL/GenBank/DDBJ whole genome shotgun (WGS) entry which is preliminary data.</text>
</comment>
<evidence type="ECO:0000313" key="2">
    <source>
        <dbReference type="EMBL" id="GAA4451843.1"/>
    </source>
</evidence>
<keyword evidence="3" id="KW-1185">Reference proteome</keyword>
<accession>A0ABP8MLC2</accession>
<organism evidence="2 3">
    <name type="scientific">Novipirellula rosea</name>
    <dbReference type="NCBI Taxonomy" id="1031540"/>
    <lineage>
        <taxon>Bacteria</taxon>
        <taxon>Pseudomonadati</taxon>
        <taxon>Planctomycetota</taxon>
        <taxon>Planctomycetia</taxon>
        <taxon>Pirellulales</taxon>
        <taxon>Pirellulaceae</taxon>
        <taxon>Novipirellula</taxon>
    </lineage>
</organism>
<dbReference type="Proteomes" id="UP001500840">
    <property type="component" value="Unassembled WGS sequence"/>
</dbReference>
<dbReference type="RefSeq" id="WP_345321660.1">
    <property type="nucleotide sequence ID" value="NZ_BAABGA010000029.1"/>
</dbReference>
<dbReference type="SUPFAM" id="SSF53756">
    <property type="entry name" value="UDP-Glycosyltransferase/glycogen phosphorylase"/>
    <property type="match status" value="1"/>
</dbReference>